<dbReference type="PANTHER" id="PTHR31302:SF31">
    <property type="entry name" value="PHOSPHODIESTERASE YAEI"/>
    <property type="match status" value="1"/>
</dbReference>
<gene>
    <name evidence="4" type="ORF">MSEN_02680</name>
</gene>
<keyword evidence="2" id="KW-0378">Hydrolase</keyword>
<comment type="caution">
    <text evidence="4">The sequence shown here is derived from an EMBL/GenBank/DDBJ whole genome shotgun (WGS) entry which is preliminary data.</text>
</comment>
<dbReference type="RefSeq" id="WP_085085138.1">
    <property type="nucleotide sequence ID" value="NZ_BLKV01000001.1"/>
</dbReference>
<evidence type="ECO:0000256" key="1">
    <source>
        <dbReference type="ARBA" id="ARBA00022723"/>
    </source>
</evidence>
<evidence type="ECO:0000313" key="5">
    <source>
        <dbReference type="Proteomes" id="UP000465263"/>
    </source>
</evidence>
<sequence length="251" mass="25959">MIRVAAVGDIHLGEDSRGTMRWHDIDDRADMLLVAGDLTRHGTAAEGRVVADELSGCPVPVVCVLGNHDYHRNQQDQITVALRDAGVVVLEGETHTVEVAGRRVGIAGVKGFGGGFAGRCATAFGEPEMKAFVAATATAAARLRDGLDGLSALRADYRIALLHYSPVADTLLGEPPEIYPFLGSCLLAEAIDDAGADLAVHGHAHSGIEAGRTAGGVPVRNVAQPLIRASYTVINGVPTAATCPGPGGSPF</sequence>
<dbReference type="AlphaFoldDB" id="A0A7I9XFL2"/>
<dbReference type="SUPFAM" id="SSF56300">
    <property type="entry name" value="Metallo-dependent phosphatases"/>
    <property type="match status" value="1"/>
</dbReference>
<accession>A0A7I9XFL2</accession>
<dbReference type="PIRSF" id="PIRSF008292">
    <property type="entry name" value="UCP008292"/>
    <property type="match status" value="1"/>
</dbReference>
<protein>
    <submittedName>
        <fullName evidence="4">Metallophosphoesterase</fullName>
    </submittedName>
</protein>
<evidence type="ECO:0000256" key="2">
    <source>
        <dbReference type="ARBA" id="ARBA00022801"/>
    </source>
</evidence>
<organism evidence="4 5">
    <name type="scientific">Mycolicibacter senuensis</name>
    <dbReference type="NCBI Taxonomy" id="386913"/>
    <lineage>
        <taxon>Bacteria</taxon>
        <taxon>Bacillati</taxon>
        <taxon>Actinomycetota</taxon>
        <taxon>Actinomycetes</taxon>
        <taxon>Mycobacteriales</taxon>
        <taxon>Mycobacteriaceae</taxon>
        <taxon>Mycolicibacter</taxon>
    </lineage>
</organism>
<dbReference type="GO" id="GO:0009245">
    <property type="term" value="P:lipid A biosynthetic process"/>
    <property type="evidence" value="ECO:0007669"/>
    <property type="project" value="TreeGrafter"/>
</dbReference>
<dbReference type="InterPro" id="IPR051158">
    <property type="entry name" value="Metallophosphoesterase_sf"/>
</dbReference>
<dbReference type="Gene3D" id="3.60.21.10">
    <property type="match status" value="1"/>
</dbReference>
<dbReference type="OrthoDB" id="9783437at2"/>
<dbReference type="EMBL" id="BLKV01000001">
    <property type="protein sequence ID" value="GFG68548.1"/>
    <property type="molecule type" value="Genomic_DNA"/>
</dbReference>
<dbReference type="GO" id="GO:0016020">
    <property type="term" value="C:membrane"/>
    <property type="evidence" value="ECO:0007669"/>
    <property type="project" value="GOC"/>
</dbReference>
<feature type="domain" description="Calcineurin-like phosphoesterase" evidence="3">
    <location>
        <begin position="2"/>
        <end position="206"/>
    </location>
</feature>
<proteinExistence type="predicted"/>
<evidence type="ECO:0000313" key="4">
    <source>
        <dbReference type="EMBL" id="GFG68548.1"/>
    </source>
</evidence>
<dbReference type="Proteomes" id="UP000465263">
    <property type="component" value="Unassembled WGS sequence"/>
</dbReference>
<dbReference type="InterPro" id="IPR004843">
    <property type="entry name" value="Calcineurin-like_PHP"/>
</dbReference>
<dbReference type="GO" id="GO:0046872">
    <property type="term" value="F:metal ion binding"/>
    <property type="evidence" value="ECO:0007669"/>
    <property type="project" value="UniProtKB-KW"/>
</dbReference>
<reference evidence="4 5" key="1">
    <citation type="journal article" date="2019" name="Emerg. Microbes Infect.">
        <title>Comprehensive subspecies identification of 175 nontuberculous mycobacteria species based on 7547 genomic profiles.</title>
        <authorList>
            <person name="Matsumoto Y."/>
            <person name="Kinjo T."/>
            <person name="Motooka D."/>
            <person name="Nabeya D."/>
            <person name="Jung N."/>
            <person name="Uechi K."/>
            <person name="Horii T."/>
            <person name="Iida T."/>
            <person name="Fujita J."/>
            <person name="Nakamura S."/>
        </authorList>
    </citation>
    <scope>NUCLEOTIDE SEQUENCE [LARGE SCALE GENOMIC DNA]</scope>
    <source>
        <strain evidence="4 5">JCM 16017</strain>
    </source>
</reference>
<name>A0A7I9XFL2_9MYCO</name>
<dbReference type="InterPro" id="IPR029052">
    <property type="entry name" value="Metallo-depent_PP-like"/>
</dbReference>
<dbReference type="PANTHER" id="PTHR31302">
    <property type="entry name" value="TRANSMEMBRANE PROTEIN WITH METALLOPHOSPHOESTERASE DOMAIN-RELATED"/>
    <property type="match status" value="1"/>
</dbReference>
<evidence type="ECO:0000259" key="3">
    <source>
        <dbReference type="Pfam" id="PF00149"/>
    </source>
</evidence>
<dbReference type="Pfam" id="PF00149">
    <property type="entry name" value="Metallophos"/>
    <property type="match status" value="1"/>
</dbReference>
<dbReference type="GO" id="GO:0008758">
    <property type="term" value="F:UDP-2,3-diacylglucosamine hydrolase activity"/>
    <property type="evidence" value="ECO:0007669"/>
    <property type="project" value="TreeGrafter"/>
</dbReference>
<dbReference type="InterPro" id="IPR016538">
    <property type="entry name" value="UCP008292"/>
</dbReference>
<keyword evidence="1" id="KW-0479">Metal-binding</keyword>
<keyword evidence="5" id="KW-1185">Reference proteome</keyword>